<organism evidence="2 3">
    <name type="scientific">Haemophilus haemolyticus</name>
    <dbReference type="NCBI Taxonomy" id="726"/>
    <lineage>
        <taxon>Bacteria</taxon>
        <taxon>Pseudomonadati</taxon>
        <taxon>Pseudomonadota</taxon>
        <taxon>Gammaproteobacteria</taxon>
        <taxon>Pasteurellales</taxon>
        <taxon>Pasteurellaceae</taxon>
        <taxon>Haemophilus</taxon>
    </lineage>
</organism>
<dbReference type="PANTHER" id="PTHR37812:SF1">
    <property type="entry name" value="MU-LIKE PROPHAGE FLUMU PROTEIN C"/>
    <property type="match status" value="1"/>
</dbReference>
<dbReference type="AlphaFoldDB" id="A0A852PIZ3"/>
<dbReference type="Pfam" id="PF08765">
    <property type="entry name" value="Mor"/>
    <property type="match status" value="1"/>
</dbReference>
<proteinExistence type="predicted"/>
<accession>A0A852PIZ3</accession>
<dbReference type="InterPro" id="IPR009057">
    <property type="entry name" value="Homeodomain-like_sf"/>
</dbReference>
<dbReference type="SUPFAM" id="SSF46689">
    <property type="entry name" value="Homeodomain-like"/>
    <property type="match status" value="1"/>
</dbReference>
<evidence type="ECO:0000313" key="3">
    <source>
        <dbReference type="Proteomes" id="UP000590599"/>
    </source>
</evidence>
<name>A0A852PIZ3_HAEHA</name>
<dbReference type="InterPro" id="IPR052411">
    <property type="entry name" value="c-mor_Regulatory_Protein"/>
</dbReference>
<dbReference type="RefSeq" id="WP_179227808.1">
    <property type="nucleotide sequence ID" value="NZ_JACBKA010000014.1"/>
</dbReference>
<dbReference type="Gene3D" id="1.10.10.60">
    <property type="entry name" value="Homeodomain-like"/>
    <property type="match status" value="1"/>
</dbReference>
<comment type="caution">
    <text evidence="2">The sequence shown here is derived from an EMBL/GenBank/DDBJ whole genome shotgun (WGS) entry which is preliminary data.</text>
</comment>
<dbReference type="EMBL" id="JACBKA010000014">
    <property type="protein sequence ID" value="NYA27596.1"/>
    <property type="molecule type" value="Genomic_DNA"/>
</dbReference>
<gene>
    <name evidence="2" type="ORF">HZI69_07080</name>
</gene>
<protein>
    <submittedName>
        <fullName evidence="2">Transcriptional regulator</fullName>
    </submittedName>
</protein>
<dbReference type="InterPro" id="IPR014875">
    <property type="entry name" value="Mor_transcription_activator"/>
</dbReference>
<evidence type="ECO:0000313" key="2">
    <source>
        <dbReference type="EMBL" id="NYA27596.1"/>
    </source>
</evidence>
<feature type="domain" description="Mor transcription activator" evidence="1">
    <location>
        <begin position="37"/>
        <end position="142"/>
    </location>
</feature>
<sequence length="144" mass="16517">MSAQLNTQEDLFADDHVMVGALFDHLDHVPANEIMHKWPSTLAEIIDILTCELVRQGENSDNAKSKAAKLTGVMVHYFGGKSVYLPTGDVLKDALRNVQIYHEFDGRNVSELVSKYRLSESHIYAILREQRALLRKRYQRDLFE</sequence>
<reference evidence="2 3" key="1">
    <citation type="submission" date="2020-07" db="EMBL/GenBank/DDBJ databases">
        <title>Genus Haemophilus, Bergeys manual.</title>
        <authorList>
            <person name="Noerskov-Lauritsen N."/>
        </authorList>
    </citation>
    <scope>NUCLEOTIDE SEQUENCE [LARGE SCALE GENOMIC DNA]</scope>
    <source>
        <strain evidence="2 3">CCUG30047</strain>
    </source>
</reference>
<dbReference type="PANTHER" id="PTHR37812">
    <property type="entry name" value="MU-LIKE PROPHAGE FLUMU PROTEIN C"/>
    <property type="match status" value="1"/>
</dbReference>
<dbReference type="Proteomes" id="UP000590599">
    <property type="component" value="Unassembled WGS sequence"/>
</dbReference>
<evidence type="ECO:0000259" key="1">
    <source>
        <dbReference type="Pfam" id="PF08765"/>
    </source>
</evidence>